<keyword evidence="5" id="KW-1185">Reference proteome</keyword>
<dbReference type="EMBL" id="FOSK01000010">
    <property type="protein sequence ID" value="SFK86412.1"/>
    <property type="molecule type" value="Genomic_DNA"/>
</dbReference>
<dbReference type="InterPro" id="IPR046867">
    <property type="entry name" value="AldOxase/xan_DH_MoCoBD2"/>
</dbReference>
<dbReference type="InterPro" id="IPR014309">
    <property type="entry name" value="Xanthine_DH_Mopterin-bd_su"/>
</dbReference>
<keyword evidence="1" id="KW-0500">Molybdenum</keyword>
<dbReference type="SMART" id="SM01008">
    <property type="entry name" value="Ald_Xan_dh_C"/>
    <property type="match status" value="1"/>
</dbReference>
<evidence type="ECO:0000313" key="5">
    <source>
        <dbReference type="Proteomes" id="UP000199598"/>
    </source>
</evidence>
<evidence type="ECO:0000256" key="1">
    <source>
        <dbReference type="ARBA" id="ARBA00022505"/>
    </source>
</evidence>
<protein>
    <submittedName>
        <fullName evidence="4">Xanthine dehydrogenase, molybdenum binding subunit apoprotein</fullName>
    </submittedName>
</protein>
<dbReference type="Pfam" id="PF20256">
    <property type="entry name" value="MoCoBD_2"/>
    <property type="match status" value="1"/>
</dbReference>
<accession>A0A1I4CYS7</accession>
<dbReference type="PANTHER" id="PTHR11908">
    <property type="entry name" value="XANTHINE DEHYDROGENASE"/>
    <property type="match status" value="1"/>
</dbReference>
<sequence length="781" mass="84174">MSTDLLEKTEERTSASQVVGKSYKHDSAEKHVAGTATYIDDMIEPYGTLHVAPGYASHEACGRLVTVDLSAVRAAAGVVAVLEAADIPGVNDCSPAMGDDPVLVSDRIAFHGQLVFLVVAESRLQARKAVKLAQIEVEAETPLVSVADALKAEQTVLPDYEFRRGTPEDTLGRSAHTVTSSFALGGQEHFYLEGQMAFAIPGEDGDMTVHSSTQHPTEVQHTIAKVLGVDEAAVTVEVRRMGGAFGGKESQANQWAALAALAAYATGRPCKCRLDRDDDMILTGKRHDFLVDVAAGCDASGKIEAVQIDLNSRCGHSADLSLGINDRAMFHADNSYFYPDVLIRSKRLKTNTVSNTAFRGFGGPQGMFAAERLMDAIAIKMGQDPLDVRKANFYREGENTTPYGQSVDEHDVLAALVDELEQSSDYRARRKAVEVFNAENTILKRGIALTPVKFGISFTLTHLNQAGALVHLYRDGSVHLNHGGTEMGQGLYQKVAQIAATEMGVSLGKVKITATNTSKVANTSPTAASSGTDLNGMAAAIACREIVGRLKAFGAQHFEVSEGDIELCDDQMLIDGTLRLSIKELAQLAYEHRIHLSSSGFYKTPKIIWDRERVKGRPFLYFSYGASCSEVVIDTLTGEMKVERVDVLHDVGKSLNPALDIGQIEGGFVQGMGWLTTEELWFDDAGRLRTHAPSTYKIPTATDVPEIFNVTLYESDGNPEPTIYRSKAVGEPPLMLPISVFCAINDAVASLNKGVLPKLDAPATPEAILKAVKAIKAGEVS</sequence>
<dbReference type="InterPro" id="IPR016208">
    <property type="entry name" value="Ald_Oxase/xanthine_DH-like"/>
</dbReference>
<dbReference type="InterPro" id="IPR036856">
    <property type="entry name" value="Ald_Oxase/Xan_DH_a/b_sf"/>
</dbReference>
<reference evidence="4 5" key="1">
    <citation type="submission" date="2016-10" db="EMBL/GenBank/DDBJ databases">
        <authorList>
            <person name="Varghese N."/>
            <person name="Submissions S."/>
        </authorList>
    </citation>
    <scope>NUCLEOTIDE SEQUENCE [LARGE SCALE GENOMIC DNA]</scope>
    <source>
        <strain evidence="4 5">DSM 16392</strain>
    </source>
</reference>
<dbReference type="Pfam" id="PF01315">
    <property type="entry name" value="Ald_Xan_dh_C"/>
    <property type="match status" value="1"/>
</dbReference>
<dbReference type="Proteomes" id="UP000199598">
    <property type="component" value="Unassembled WGS sequence"/>
</dbReference>
<evidence type="ECO:0000313" key="4">
    <source>
        <dbReference type="EMBL" id="SFK86412.1"/>
    </source>
</evidence>
<name>A0A1I4CYS7_9HYPH</name>
<evidence type="ECO:0000259" key="3">
    <source>
        <dbReference type="SMART" id="SM01008"/>
    </source>
</evidence>
<dbReference type="Gene3D" id="3.30.365.10">
    <property type="entry name" value="Aldehyde oxidase/xanthine dehydrogenase, molybdopterin binding domain"/>
    <property type="match status" value="4"/>
</dbReference>
<comment type="caution">
    <text evidence="4">The sequence shown here is derived from an EMBL/GenBank/DDBJ whole genome shotgun (WGS) entry which is preliminary data.</text>
</comment>
<dbReference type="InterPro" id="IPR008274">
    <property type="entry name" value="AldOxase/xan_DH_MoCoBD1"/>
</dbReference>
<organism evidence="4 5">
    <name type="scientific">Pseudovibrio ascidiaceicola</name>
    <dbReference type="NCBI Taxonomy" id="285279"/>
    <lineage>
        <taxon>Bacteria</taxon>
        <taxon>Pseudomonadati</taxon>
        <taxon>Pseudomonadota</taxon>
        <taxon>Alphaproteobacteria</taxon>
        <taxon>Hyphomicrobiales</taxon>
        <taxon>Stappiaceae</taxon>
        <taxon>Pseudovibrio</taxon>
    </lineage>
</organism>
<dbReference type="SUPFAM" id="SSF56003">
    <property type="entry name" value="Molybdenum cofactor-binding domain"/>
    <property type="match status" value="1"/>
</dbReference>
<dbReference type="RefSeq" id="WP_093521760.1">
    <property type="nucleotide sequence ID" value="NZ_FOSK01000010.1"/>
</dbReference>
<feature type="domain" description="Aldehyde oxidase/xanthine dehydrogenase a/b hammerhead" evidence="3">
    <location>
        <begin position="33"/>
        <end position="141"/>
    </location>
</feature>
<dbReference type="NCBIfam" id="TIGR02965">
    <property type="entry name" value="xanthine_xdhB"/>
    <property type="match status" value="1"/>
</dbReference>
<dbReference type="InterPro" id="IPR037165">
    <property type="entry name" value="AldOxase/xan_DH_Mopterin-bd_sf"/>
</dbReference>
<dbReference type="InterPro" id="IPR000674">
    <property type="entry name" value="Ald_Oxase/Xan_DH_a/b"/>
</dbReference>
<dbReference type="PANTHER" id="PTHR11908:SF132">
    <property type="entry name" value="ALDEHYDE OXIDASE 1-RELATED"/>
    <property type="match status" value="1"/>
</dbReference>
<proteinExistence type="predicted"/>
<dbReference type="SUPFAM" id="SSF54665">
    <property type="entry name" value="CO dehydrogenase molybdoprotein N-domain-like"/>
    <property type="match status" value="1"/>
</dbReference>
<dbReference type="Gene3D" id="3.90.1170.50">
    <property type="entry name" value="Aldehyde oxidase/xanthine dehydrogenase, a/b hammerhead"/>
    <property type="match status" value="1"/>
</dbReference>
<keyword evidence="2" id="KW-0560">Oxidoreductase</keyword>
<gene>
    <name evidence="4" type="ORF">SAMN04488518_110135</name>
</gene>
<dbReference type="Pfam" id="PF02738">
    <property type="entry name" value="MoCoBD_1"/>
    <property type="match status" value="1"/>
</dbReference>
<evidence type="ECO:0000256" key="2">
    <source>
        <dbReference type="ARBA" id="ARBA00023002"/>
    </source>
</evidence>